<evidence type="ECO:0000313" key="3">
    <source>
        <dbReference type="Proteomes" id="UP000245370"/>
    </source>
</evidence>
<dbReference type="AlphaFoldDB" id="A0A2U2XAE9"/>
<dbReference type="Proteomes" id="UP000245370">
    <property type="component" value="Unassembled WGS sequence"/>
</dbReference>
<accession>A0A2U2XAE9</accession>
<evidence type="ECO:0000313" key="2">
    <source>
        <dbReference type="EMBL" id="PWH84775.1"/>
    </source>
</evidence>
<proteinExistence type="predicted"/>
<name>A0A2U2XAE9_9FLAO</name>
<evidence type="ECO:0008006" key="4">
    <source>
        <dbReference type="Google" id="ProtNLM"/>
    </source>
</evidence>
<dbReference type="InterPro" id="IPR026444">
    <property type="entry name" value="Secre_tail"/>
</dbReference>
<protein>
    <recommendedName>
        <fullName evidence="4">Secretion system C-terminal sorting domain-containing protein</fullName>
    </recommendedName>
</protein>
<keyword evidence="3" id="KW-1185">Reference proteome</keyword>
<dbReference type="EMBL" id="QFRJ01000011">
    <property type="protein sequence ID" value="PWH84775.1"/>
    <property type="molecule type" value="Genomic_DNA"/>
</dbReference>
<reference evidence="2 3" key="1">
    <citation type="submission" date="2018-05" db="EMBL/GenBank/DDBJ databases">
        <title>Brumimicrobium oceani sp. nov., isolated from coastal sediment.</title>
        <authorList>
            <person name="Kou Y."/>
        </authorList>
    </citation>
    <scope>NUCLEOTIDE SEQUENCE [LARGE SCALE GENOMIC DNA]</scope>
    <source>
        <strain evidence="2 3">C305</strain>
    </source>
</reference>
<keyword evidence="1" id="KW-0732">Signal</keyword>
<gene>
    <name evidence="2" type="ORF">DIT68_12655</name>
</gene>
<evidence type="ECO:0000256" key="1">
    <source>
        <dbReference type="ARBA" id="ARBA00022729"/>
    </source>
</evidence>
<comment type="caution">
    <text evidence="2">The sequence shown here is derived from an EMBL/GenBank/DDBJ whole genome shotgun (WGS) entry which is preliminary data.</text>
</comment>
<organism evidence="2 3">
    <name type="scientific">Brumimicrobium oceani</name>
    <dbReference type="NCBI Taxonomy" id="2100725"/>
    <lineage>
        <taxon>Bacteria</taxon>
        <taxon>Pseudomonadati</taxon>
        <taxon>Bacteroidota</taxon>
        <taxon>Flavobacteriia</taxon>
        <taxon>Flavobacteriales</taxon>
        <taxon>Crocinitomicaceae</taxon>
        <taxon>Brumimicrobium</taxon>
    </lineage>
</organism>
<dbReference type="NCBIfam" id="TIGR04183">
    <property type="entry name" value="Por_Secre_tail"/>
    <property type="match status" value="1"/>
</dbReference>
<reference evidence="2 3" key="2">
    <citation type="submission" date="2018-05" db="EMBL/GenBank/DDBJ databases">
        <authorList>
            <person name="Lanie J.A."/>
            <person name="Ng W.-L."/>
            <person name="Kazmierczak K.M."/>
            <person name="Andrzejewski T.M."/>
            <person name="Davidsen T.M."/>
            <person name="Wayne K.J."/>
            <person name="Tettelin H."/>
            <person name="Glass J.I."/>
            <person name="Rusch D."/>
            <person name="Podicherti R."/>
            <person name="Tsui H.-C.T."/>
            <person name="Winkler M.E."/>
        </authorList>
    </citation>
    <scope>NUCLEOTIDE SEQUENCE [LARGE SCALE GENOMIC DNA]</scope>
    <source>
        <strain evidence="2 3">C305</strain>
    </source>
</reference>
<sequence length="80" mass="9301">MNEDLQIKLIPNPNSGNFIFEINQANPKGSLYVYGVDGKLYYEQFVNQTQTRLDISLRNDLYLAVYKTHTEMQTTKLIIN</sequence>